<protein>
    <submittedName>
        <fullName evidence="1">Uncharacterized protein</fullName>
    </submittedName>
</protein>
<dbReference type="GO" id="GO:0003723">
    <property type="term" value="F:RNA binding"/>
    <property type="evidence" value="ECO:0007669"/>
    <property type="project" value="TreeGrafter"/>
</dbReference>
<dbReference type="OMA" id="WTICALA"/>
<evidence type="ECO:0000313" key="2">
    <source>
        <dbReference type="Proteomes" id="UP000186817"/>
    </source>
</evidence>
<name>A0A1Q9EYK9_SYMMI</name>
<comment type="caution">
    <text evidence="1">The sequence shown here is derived from an EMBL/GenBank/DDBJ whole genome shotgun (WGS) entry which is preliminary data.</text>
</comment>
<dbReference type="OrthoDB" id="2019031at2759"/>
<organism evidence="1 2">
    <name type="scientific">Symbiodinium microadriaticum</name>
    <name type="common">Dinoflagellate</name>
    <name type="synonym">Zooxanthella microadriatica</name>
    <dbReference type="NCBI Taxonomy" id="2951"/>
    <lineage>
        <taxon>Eukaryota</taxon>
        <taxon>Sar</taxon>
        <taxon>Alveolata</taxon>
        <taxon>Dinophyceae</taxon>
        <taxon>Suessiales</taxon>
        <taxon>Symbiodiniaceae</taxon>
        <taxon>Symbiodinium</taxon>
    </lineage>
</organism>
<dbReference type="GO" id="GO:0000963">
    <property type="term" value="P:mitochondrial RNA processing"/>
    <property type="evidence" value="ECO:0007669"/>
    <property type="project" value="TreeGrafter"/>
</dbReference>
<dbReference type="GO" id="GO:0009507">
    <property type="term" value="C:chloroplast"/>
    <property type="evidence" value="ECO:0007669"/>
    <property type="project" value="GOC"/>
</dbReference>
<proteinExistence type="predicted"/>
<dbReference type="GO" id="GO:0035770">
    <property type="term" value="C:ribonucleoprotein granule"/>
    <property type="evidence" value="ECO:0007669"/>
    <property type="project" value="TreeGrafter"/>
</dbReference>
<keyword evidence="2" id="KW-1185">Reference proteome</keyword>
<dbReference type="EMBL" id="LSRX01000043">
    <property type="protein sequence ID" value="OLQ12452.1"/>
    <property type="molecule type" value="Genomic_DNA"/>
</dbReference>
<reference evidence="1 2" key="1">
    <citation type="submission" date="2016-02" db="EMBL/GenBank/DDBJ databases">
        <title>Genome analysis of coral dinoflagellate symbionts highlights evolutionary adaptations to a symbiotic lifestyle.</title>
        <authorList>
            <person name="Aranda M."/>
            <person name="Li Y."/>
            <person name="Liew Y.J."/>
            <person name="Baumgarten S."/>
            <person name="Simakov O."/>
            <person name="Wilson M."/>
            <person name="Piel J."/>
            <person name="Ashoor H."/>
            <person name="Bougouffa S."/>
            <person name="Bajic V.B."/>
            <person name="Ryu T."/>
            <person name="Ravasi T."/>
            <person name="Bayer T."/>
            <person name="Micklem G."/>
            <person name="Kim H."/>
            <person name="Bhak J."/>
            <person name="Lajeunesse T.C."/>
            <person name="Voolstra C.R."/>
        </authorList>
    </citation>
    <scope>NUCLEOTIDE SEQUENCE [LARGE SCALE GENOMIC DNA]</scope>
    <source>
        <strain evidence="1 2">CCMP2467</strain>
    </source>
</reference>
<dbReference type="InterPro" id="IPR050870">
    <property type="entry name" value="FAST_kinase"/>
</dbReference>
<accession>A0A1Q9EYK9</accession>
<dbReference type="GO" id="GO:1901259">
    <property type="term" value="P:chloroplast rRNA processing"/>
    <property type="evidence" value="ECO:0007669"/>
    <property type="project" value="TreeGrafter"/>
</dbReference>
<dbReference type="PANTHER" id="PTHR21228:SF40">
    <property type="entry name" value="LD45607P"/>
    <property type="match status" value="1"/>
</dbReference>
<dbReference type="Proteomes" id="UP000186817">
    <property type="component" value="Unassembled WGS sequence"/>
</dbReference>
<gene>
    <name evidence="1" type="ORF">AK812_SmicGene3629</name>
</gene>
<dbReference type="GO" id="GO:0044528">
    <property type="term" value="P:regulation of mitochondrial mRNA stability"/>
    <property type="evidence" value="ECO:0007669"/>
    <property type="project" value="TreeGrafter"/>
</dbReference>
<evidence type="ECO:0000313" key="1">
    <source>
        <dbReference type="EMBL" id="OLQ12452.1"/>
    </source>
</evidence>
<sequence>MASIRWLYMPGTLRRPSFSRWRFVTHRSICPGLHHRLQIQIPPGGSFRGFAAPLVMPGGRFTRPDIITNNIMSTDSAKEVLQAISNEITNPDLNLINVSAAIVRIAHLQDTLTADVRADPQFRVLFALGRSMLRSVAKRGKTSEHRICGNIFWAVAKMDQQMSAEIASLRAASLEAVKATASHMNEQGISNSVWAVAVLQLPQAERDEVLDACATRLPDVLNKLEPQHVANILWGTASLRNRAVRLLPKIPLLQRAAERVLPDVNKQDIVDILWACAKLKDVPELLTVVPMFVPLVHKHLSELSARRLAMVIWSIAELHQESAASVQFLPQLLGAFTKVDPGKLSPQDMSGVLWAVATLGELREVEAKRGKLCKLACQLDGTFGASDVAVTLWSVGLPNLDPAASAPLLQRMCKEARSTLSSFGPLQISNACLGLALSGWKDASLMAAFADAMVKKIHSADTDVATMCLPPVMYSLAKLQMPGHQPLMNVCVATFNSVVSTVSDVALGDLAWSFEKLDSEDRYRDFRAALQNEVTKRGISATQVEHRERGPETWLQGEDDFLLPEPEGRNEPSKGLRFIYHLGNLGIHRLRL</sequence>
<dbReference type="GO" id="GO:0005759">
    <property type="term" value="C:mitochondrial matrix"/>
    <property type="evidence" value="ECO:0007669"/>
    <property type="project" value="TreeGrafter"/>
</dbReference>
<dbReference type="AlphaFoldDB" id="A0A1Q9EYK9"/>
<dbReference type="PANTHER" id="PTHR21228">
    <property type="entry name" value="FAST LEU-RICH DOMAIN-CONTAINING"/>
    <property type="match status" value="1"/>
</dbReference>